<dbReference type="EMBL" id="JNOC01000080">
    <property type="protein sequence ID" value="KPH54837.1"/>
    <property type="molecule type" value="Genomic_DNA"/>
</dbReference>
<dbReference type="GO" id="GO:0015940">
    <property type="term" value="P:pantothenate biosynthetic process"/>
    <property type="evidence" value="ECO:0007669"/>
    <property type="project" value="UniProtKB-UniRule"/>
</dbReference>
<evidence type="ECO:0000256" key="7">
    <source>
        <dbReference type="ARBA" id="ARBA00048258"/>
    </source>
</evidence>
<comment type="catalytic activity">
    <reaction evidence="7 8">
        <text>(R)-pantoate + beta-alanine + ATP = (R)-pantothenate + AMP + diphosphate + H(+)</text>
        <dbReference type="Rhea" id="RHEA:10912"/>
        <dbReference type="ChEBI" id="CHEBI:15378"/>
        <dbReference type="ChEBI" id="CHEBI:15980"/>
        <dbReference type="ChEBI" id="CHEBI:29032"/>
        <dbReference type="ChEBI" id="CHEBI:30616"/>
        <dbReference type="ChEBI" id="CHEBI:33019"/>
        <dbReference type="ChEBI" id="CHEBI:57966"/>
        <dbReference type="ChEBI" id="CHEBI:456215"/>
        <dbReference type="EC" id="6.3.2.1"/>
    </reaction>
</comment>
<comment type="subcellular location">
    <subcellularLocation>
        <location evidence="8">Cytoplasm</location>
    </subcellularLocation>
</comment>
<dbReference type="Gene3D" id="3.30.1300.10">
    <property type="entry name" value="Pantoate-beta-alanine ligase, C-terminal domain"/>
    <property type="match status" value="1"/>
</dbReference>
<feature type="binding site" evidence="8">
    <location>
        <begin position="152"/>
        <end position="155"/>
    </location>
    <ligand>
        <name>ATP</name>
        <dbReference type="ChEBI" id="CHEBI:30616"/>
    </ligand>
</feature>
<keyword evidence="8" id="KW-0963">Cytoplasm</keyword>
<dbReference type="InterPro" id="IPR003721">
    <property type="entry name" value="Pantoate_ligase"/>
</dbReference>
<reference evidence="9 10" key="1">
    <citation type="submission" date="2014-06" db="EMBL/GenBank/DDBJ databases">
        <title>Helicobacter pullorum isolates in fresh chicken meat - phenotypic and genotypic features.</title>
        <authorList>
            <person name="Borges V."/>
            <person name="Santos A."/>
            <person name="Correia C.B."/>
            <person name="Saraiva M."/>
            <person name="Menard A."/>
            <person name="Vieira L."/>
            <person name="Sampaio D.A."/>
            <person name="Gomes J.P."/>
            <person name="Oleastro M."/>
        </authorList>
    </citation>
    <scope>NUCLEOTIDE SEQUENCE [LARGE SCALE GENOMIC DNA]</scope>
    <source>
        <strain evidence="9 10">229334/12</strain>
    </source>
</reference>
<dbReference type="HAMAP" id="MF_00158">
    <property type="entry name" value="PanC"/>
    <property type="match status" value="1"/>
</dbReference>
<dbReference type="PANTHER" id="PTHR21299">
    <property type="entry name" value="CYTIDYLATE KINASE/PANTOATE-BETA-ALANINE LIGASE"/>
    <property type="match status" value="1"/>
</dbReference>
<feature type="active site" description="Proton donor" evidence="8">
    <location>
        <position position="39"/>
    </location>
</feature>
<comment type="miscellaneous">
    <text evidence="8">The reaction proceeds by a bi uni uni bi ping pong mechanism.</text>
</comment>
<dbReference type="Proteomes" id="UP000037997">
    <property type="component" value="Unassembled WGS sequence"/>
</dbReference>
<dbReference type="GO" id="GO:0004592">
    <property type="term" value="F:pantoate-beta-alanine ligase activity"/>
    <property type="evidence" value="ECO:0007669"/>
    <property type="project" value="UniProtKB-UniRule"/>
</dbReference>
<feature type="binding site" evidence="8">
    <location>
        <position position="158"/>
    </location>
    <ligand>
        <name>(R)-pantoate</name>
        <dbReference type="ChEBI" id="CHEBI:15980"/>
    </ligand>
</feature>
<evidence type="ECO:0000256" key="5">
    <source>
        <dbReference type="ARBA" id="ARBA00022741"/>
    </source>
</evidence>
<dbReference type="CDD" id="cd00560">
    <property type="entry name" value="PanC"/>
    <property type="match status" value="1"/>
</dbReference>
<dbReference type="EC" id="6.3.2.1" evidence="8"/>
<evidence type="ECO:0000256" key="6">
    <source>
        <dbReference type="ARBA" id="ARBA00022840"/>
    </source>
</evidence>
<evidence type="ECO:0000256" key="1">
    <source>
        <dbReference type="ARBA" id="ARBA00004990"/>
    </source>
</evidence>
<comment type="function">
    <text evidence="8">Catalyzes the condensation of pantoate with beta-alanine in an ATP-dependent reaction via a pantoyl-adenylate intermediate.</text>
</comment>
<dbReference type="Gene3D" id="3.40.50.620">
    <property type="entry name" value="HUPs"/>
    <property type="match status" value="1"/>
</dbReference>
<feature type="binding site" evidence="8">
    <location>
        <begin position="189"/>
        <end position="192"/>
    </location>
    <ligand>
        <name>ATP</name>
        <dbReference type="ChEBI" id="CHEBI:30616"/>
    </ligand>
</feature>
<dbReference type="UniPathway" id="UPA00028">
    <property type="reaction ID" value="UER00005"/>
</dbReference>
<organism evidence="9 10">
    <name type="scientific">Helicobacter pullorum</name>
    <dbReference type="NCBI Taxonomy" id="35818"/>
    <lineage>
        <taxon>Bacteria</taxon>
        <taxon>Pseudomonadati</taxon>
        <taxon>Campylobacterota</taxon>
        <taxon>Epsilonproteobacteria</taxon>
        <taxon>Campylobacterales</taxon>
        <taxon>Helicobacteraceae</taxon>
        <taxon>Helicobacter</taxon>
    </lineage>
</organism>
<name>A0A0N1EBQ7_9HELI</name>
<dbReference type="InterPro" id="IPR014729">
    <property type="entry name" value="Rossmann-like_a/b/a_fold"/>
</dbReference>
<dbReference type="AlphaFoldDB" id="A0A0N1EBQ7"/>
<dbReference type="FunFam" id="3.40.50.620:FF:000013">
    <property type="entry name" value="Pantothenate synthetase"/>
    <property type="match status" value="1"/>
</dbReference>
<accession>A0A0N1EBQ7</accession>
<evidence type="ECO:0000256" key="3">
    <source>
        <dbReference type="ARBA" id="ARBA00022598"/>
    </source>
</evidence>
<dbReference type="Pfam" id="PF02569">
    <property type="entry name" value="Pantoate_ligase"/>
    <property type="match status" value="1"/>
</dbReference>
<evidence type="ECO:0000256" key="2">
    <source>
        <dbReference type="ARBA" id="ARBA00009256"/>
    </source>
</evidence>
<sequence length="281" mass="31640">MQVFTITQELQNFISTYKKENPTKTIGLVPTMGALHNGHLSLIQASQESCDCTIVSIFVNPTQFGPNEDFDKYPRKKEADLSVCQKAMVDIVFMPKIQEIYPFPCEFQITFNAPMAMANILEGKTRPGHFNGVLQVVHKLFNLTQANKAFFGKKDAQQLLIIQQMVEDLFLPIEIIPCPIVRTQEGLALSSRNAYLTKEGKKEALKISQSLNTATKMIMQGEIESAKIKQAALETLKGLEVEYFVIVDKHLQEIPKIQKNSTLILVVAKVEGVRLLDNLWL</sequence>
<dbReference type="GO" id="GO:0005829">
    <property type="term" value="C:cytosol"/>
    <property type="evidence" value="ECO:0007669"/>
    <property type="project" value="TreeGrafter"/>
</dbReference>
<evidence type="ECO:0000256" key="8">
    <source>
        <dbReference type="HAMAP-Rule" id="MF_00158"/>
    </source>
</evidence>
<keyword evidence="5 8" id="KW-0547">Nucleotide-binding</keyword>
<keyword evidence="3 8" id="KW-0436">Ligase</keyword>
<gene>
    <name evidence="8" type="primary">panC</name>
    <name evidence="9" type="ORF">HPU229334_12250</name>
</gene>
<dbReference type="RefSeq" id="WP_054198644.1">
    <property type="nucleotide sequence ID" value="NZ_JNOC01000080.1"/>
</dbReference>
<dbReference type="GO" id="GO:0005524">
    <property type="term" value="F:ATP binding"/>
    <property type="evidence" value="ECO:0007669"/>
    <property type="project" value="UniProtKB-KW"/>
</dbReference>
<dbReference type="InterPro" id="IPR042176">
    <property type="entry name" value="Pantoate_ligase_C"/>
</dbReference>
<dbReference type="PANTHER" id="PTHR21299:SF1">
    <property type="entry name" value="PANTOATE--BETA-ALANINE LIGASE"/>
    <property type="match status" value="1"/>
</dbReference>
<comment type="subunit">
    <text evidence="8">Homodimer.</text>
</comment>
<feature type="binding site" evidence="8">
    <location>
        <begin position="32"/>
        <end position="39"/>
    </location>
    <ligand>
        <name>ATP</name>
        <dbReference type="ChEBI" id="CHEBI:30616"/>
    </ligand>
</feature>
<comment type="similarity">
    <text evidence="2 8">Belongs to the pantothenate synthetase family.</text>
</comment>
<feature type="binding site" evidence="8">
    <location>
        <position position="63"/>
    </location>
    <ligand>
        <name>beta-alanine</name>
        <dbReference type="ChEBI" id="CHEBI:57966"/>
    </ligand>
</feature>
<evidence type="ECO:0000313" key="9">
    <source>
        <dbReference type="EMBL" id="KPH54837.1"/>
    </source>
</evidence>
<dbReference type="SUPFAM" id="SSF52374">
    <property type="entry name" value="Nucleotidylyl transferase"/>
    <property type="match status" value="1"/>
</dbReference>
<dbReference type="STRING" id="35818.HPU229336_06805"/>
<comment type="caution">
    <text evidence="9">The sequence shown here is derived from an EMBL/GenBank/DDBJ whole genome shotgun (WGS) entry which is preliminary data.</text>
</comment>
<evidence type="ECO:0000256" key="4">
    <source>
        <dbReference type="ARBA" id="ARBA00022655"/>
    </source>
</evidence>
<proteinExistence type="inferred from homology"/>
<dbReference type="PATRIC" id="fig|35818.11.peg.2421"/>
<protein>
    <recommendedName>
        <fullName evidence="8">Pantothenate synthetase</fullName>
        <shortName evidence="8">PS</shortName>
        <ecNumber evidence="8">6.3.2.1</ecNumber>
    </recommendedName>
    <alternativeName>
        <fullName evidence="8">Pantoate--beta-alanine ligase</fullName>
    </alternativeName>
    <alternativeName>
        <fullName evidence="8">Pantoate-activating enzyme</fullName>
    </alternativeName>
</protein>
<evidence type="ECO:0000313" key="10">
    <source>
        <dbReference type="Proteomes" id="UP000037997"/>
    </source>
</evidence>
<comment type="pathway">
    <text evidence="1 8">Cofactor biosynthesis; (R)-pantothenate biosynthesis; (R)-pantothenate from (R)-pantoate and beta-alanine: step 1/1.</text>
</comment>
<keyword evidence="4 8" id="KW-0566">Pantothenate biosynthesis</keyword>
<dbReference type="NCBIfam" id="TIGR00018">
    <property type="entry name" value="panC"/>
    <property type="match status" value="1"/>
</dbReference>
<keyword evidence="6 8" id="KW-0067">ATP-binding</keyword>
<feature type="binding site" evidence="8">
    <location>
        <position position="63"/>
    </location>
    <ligand>
        <name>(R)-pantoate</name>
        <dbReference type="ChEBI" id="CHEBI:15980"/>
    </ligand>
</feature>
<feature type="binding site" evidence="8">
    <location>
        <position position="181"/>
    </location>
    <ligand>
        <name>ATP</name>
        <dbReference type="ChEBI" id="CHEBI:30616"/>
    </ligand>
</feature>